<dbReference type="KEGG" id="fer:FNB15_09480"/>
<dbReference type="NCBIfam" id="TIGR01910">
    <property type="entry name" value="DapE-ArgE"/>
    <property type="match status" value="1"/>
</dbReference>
<dbReference type="GO" id="GO:0046872">
    <property type="term" value="F:metal ion binding"/>
    <property type="evidence" value="ECO:0007669"/>
    <property type="project" value="UniProtKB-KW"/>
</dbReference>
<keyword evidence="14" id="KW-1185">Reference proteome</keyword>
<dbReference type="Pfam" id="PF01546">
    <property type="entry name" value="Peptidase_M20"/>
    <property type="match status" value="1"/>
</dbReference>
<comment type="pathway">
    <text evidence="3">Amino-acid biosynthesis; L-lysine biosynthesis via DAP pathway; LL-2,6-diaminopimelate from (S)-tetrahydrodipicolinate (succinylase route): step 3/3.</text>
</comment>
<dbReference type="SUPFAM" id="SSF55031">
    <property type="entry name" value="Bacterial exopeptidase dimerisation domain"/>
    <property type="match status" value="1"/>
</dbReference>
<dbReference type="GO" id="GO:0009014">
    <property type="term" value="F:succinyl-diaminopimelate desuccinylase activity"/>
    <property type="evidence" value="ECO:0007669"/>
    <property type="project" value="UniProtKB-EC"/>
</dbReference>
<dbReference type="AlphaFoldDB" id="A0A516H137"/>
<keyword evidence="10" id="KW-0170">Cobalt</keyword>
<dbReference type="PANTHER" id="PTHR43808">
    <property type="entry name" value="ACETYLORNITHINE DEACETYLASE"/>
    <property type="match status" value="1"/>
</dbReference>
<dbReference type="PROSITE" id="PS00758">
    <property type="entry name" value="ARGE_DAPE_CPG2_1"/>
    <property type="match status" value="1"/>
</dbReference>
<reference evidence="13 14" key="1">
    <citation type="submission" date="2019-07" db="EMBL/GenBank/DDBJ databases">
        <title>Genome sequencing for Ferrovibrio sp. K5.</title>
        <authorList>
            <person name="Park S.-J."/>
        </authorList>
    </citation>
    <scope>NUCLEOTIDE SEQUENCE [LARGE SCALE GENOMIC DNA]</scope>
    <source>
        <strain evidence="13 14">K5</strain>
    </source>
</reference>
<evidence type="ECO:0000256" key="3">
    <source>
        <dbReference type="ARBA" id="ARBA00005130"/>
    </source>
</evidence>
<dbReference type="Gene3D" id="3.30.70.360">
    <property type="match status" value="1"/>
</dbReference>
<gene>
    <name evidence="13" type="ORF">FNB15_09480</name>
</gene>
<evidence type="ECO:0000256" key="1">
    <source>
        <dbReference type="ARBA" id="ARBA00001941"/>
    </source>
</evidence>
<evidence type="ECO:0000313" key="14">
    <source>
        <dbReference type="Proteomes" id="UP000317496"/>
    </source>
</evidence>
<evidence type="ECO:0000256" key="4">
    <source>
        <dbReference type="ARBA" id="ARBA00006247"/>
    </source>
</evidence>
<comment type="catalytic activity">
    <reaction evidence="11">
        <text>N-succinyl-(2S,6S)-2,6-diaminopimelate + H2O = (2S,6S)-2,6-diaminopimelate + succinate</text>
        <dbReference type="Rhea" id="RHEA:22608"/>
        <dbReference type="ChEBI" id="CHEBI:15377"/>
        <dbReference type="ChEBI" id="CHEBI:30031"/>
        <dbReference type="ChEBI" id="CHEBI:57609"/>
        <dbReference type="ChEBI" id="CHEBI:58087"/>
        <dbReference type="EC" id="3.5.1.18"/>
    </reaction>
</comment>
<evidence type="ECO:0000313" key="13">
    <source>
        <dbReference type="EMBL" id="QDO97482.1"/>
    </source>
</evidence>
<evidence type="ECO:0000256" key="11">
    <source>
        <dbReference type="ARBA" id="ARBA00051301"/>
    </source>
</evidence>
<evidence type="ECO:0000256" key="10">
    <source>
        <dbReference type="ARBA" id="ARBA00023285"/>
    </source>
</evidence>
<proteinExistence type="inferred from homology"/>
<dbReference type="OrthoDB" id="9809784at2"/>
<evidence type="ECO:0000256" key="9">
    <source>
        <dbReference type="ARBA" id="ARBA00022833"/>
    </source>
</evidence>
<evidence type="ECO:0000256" key="5">
    <source>
        <dbReference type="ARBA" id="ARBA00011921"/>
    </source>
</evidence>
<evidence type="ECO:0000256" key="2">
    <source>
        <dbReference type="ARBA" id="ARBA00001947"/>
    </source>
</evidence>
<evidence type="ECO:0000256" key="8">
    <source>
        <dbReference type="ARBA" id="ARBA00022801"/>
    </source>
</evidence>
<dbReference type="RefSeq" id="WP_144068463.1">
    <property type="nucleotide sequence ID" value="NZ_CP041636.1"/>
</dbReference>
<evidence type="ECO:0000256" key="6">
    <source>
        <dbReference type="ARBA" id="ARBA00016853"/>
    </source>
</evidence>
<comment type="cofactor">
    <cofactor evidence="1">
        <name>Co(2+)</name>
        <dbReference type="ChEBI" id="CHEBI:48828"/>
    </cofactor>
</comment>
<dbReference type="EC" id="3.5.1.18" evidence="5"/>
<dbReference type="InterPro" id="IPR001261">
    <property type="entry name" value="ArgE/DapE_CS"/>
</dbReference>
<dbReference type="GO" id="GO:0008777">
    <property type="term" value="F:acetylornithine deacetylase activity"/>
    <property type="evidence" value="ECO:0007669"/>
    <property type="project" value="TreeGrafter"/>
</dbReference>
<dbReference type="InterPro" id="IPR002933">
    <property type="entry name" value="Peptidase_M20"/>
</dbReference>
<keyword evidence="8" id="KW-0378">Hydrolase</keyword>
<keyword evidence="9" id="KW-0862">Zinc</keyword>
<organism evidence="13 14">
    <name type="scientific">Ferrovibrio terrae</name>
    <dbReference type="NCBI Taxonomy" id="2594003"/>
    <lineage>
        <taxon>Bacteria</taxon>
        <taxon>Pseudomonadati</taxon>
        <taxon>Pseudomonadota</taxon>
        <taxon>Alphaproteobacteria</taxon>
        <taxon>Rhodospirillales</taxon>
        <taxon>Rhodospirillaceae</taxon>
        <taxon>Ferrovibrio</taxon>
    </lineage>
</organism>
<dbReference type="GO" id="GO:0006526">
    <property type="term" value="P:L-arginine biosynthetic process"/>
    <property type="evidence" value="ECO:0007669"/>
    <property type="project" value="TreeGrafter"/>
</dbReference>
<dbReference type="PANTHER" id="PTHR43808:SF31">
    <property type="entry name" value="N-ACETYL-L-CITRULLINE DEACETYLASE"/>
    <property type="match status" value="1"/>
</dbReference>
<feature type="domain" description="Peptidase M20 dimerisation" evidence="12">
    <location>
        <begin position="195"/>
        <end position="301"/>
    </location>
</feature>
<keyword evidence="7" id="KW-0479">Metal-binding</keyword>
<evidence type="ECO:0000256" key="7">
    <source>
        <dbReference type="ARBA" id="ARBA00022723"/>
    </source>
</evidence>
<comment type="cofactor">
    <cofactor evidence="2">
        <name>Zn(2+)</name>
        <dbReference type="ChEBI" id="CHEBI:29105"/>
    </cofactor>
</comment>
<dbReference type="GO" id="GO:0009089">
    <property type="term" value="P:lysine biosynthetic process via diaminopimelate"/>
    <property type="evidence" value="ECO:0007669"/>
    <property type="project" value="UniProtKB-UniPathway"/>
</dbReference>
<protein>
    <recommendedName>
        <fullName evidence="6">Probable succinyl-diaminopimelate desuccinylase</fullName>
        <ecNumber evidence="5">3.5.1.18</ecNumber>
    </recommendedName>
</protein>
<dbReference type="Gene3D" id="3.40.630.10">
    <property type="entry name" value="Zn peptidases"/>
    <property type="match status" value="2"/>
</dbReference>
<dbReference type="InterPro" id="IPR050072">
    <property type="entry name" value="Peptidase_M20A"/>
</dbReference>
<dbReference type="Proteomes" id="UP000317496">
    <property type="component" value="Chromosome"/>
</dbReference>
<evidence type="ECO:0000259" key="12">
    <source>
        <dbReference type="Pfam" id="PF07687"/>
    </source>
</evidence>
<dbReference type="InterPro" id="IPR010182">
    <property type="entry name" value="ArgE/DapE"/>
</dbReference>
<name>A0A516H137_9PROT</name>
<accession>A0A516H137</accession>
<dbReference type="Pfam" id="PF07687">
    <property type="entry name" value="M20_dimer"/>
    <property type="match status" value="1"/>
</dbReference>
<sequence>MTIDKAVATAIHDFVTAEQRNMAGMLAELVKVPSDNPPGDCAPHAKRATALLEQLGFTVEQHPVPADLVQANGMITCTNLIVRKKFGEGPVVAMNAHGDVVPPGEGWSVDPFAAAVKDGVMYGRGVAVSKSDFVTYAYALLALQKLGKPIRGTIELHLTYDEEVGGGIGPEWILKTGLSKPDYAFSAGFSYAVTTAHNGCLHLEVIVNGLSAHAARPDTGHDALEAANKVLTALYAYRDTLSGTRSKVEGITTPSLVVGLIKGGINTNVVPDRVSLRLDRRMIPEENPEQVEAGLRDLIAKTVQGLPGISVQINRVLLARPFGDVPGVEKLIDMLTRHATEVMGKPVGTEGIPLYTDARHYSAAGVKTVLYGAGPRNLLEANGHRADEKLVLSDLYKATEVVARTLYELLS</sequence>
<dbReference type="UniPathway" id="UPA00034">
    <property type="reaction ID" value="UER00021"/>
</dbReference>
<dbReference type="InterPro" id="IPR036264">
    <property type="entry name" value="Bact_exopeptidase_dim_dom"/>
</dbReference>
<dbReference type="InterPro" id="IPR011650">
    <property type="entry name" value="Peptidase_M20_dimer"/>
</dbReference>
<dbReference type="SUPFAM" id="SSF53187">
    <property type="entry name" value="Zn-dependent exopeptidases"/>
    <property type="match status" value="1"/>
</dbReference>
<comment type="similarity">
    <text evidence="4">Belongs to the peptidase M20A family.</text>
</comment>
<dbReference type="EMBL" id="CP041636">
    <property type="protein sequence ID" value="QDO97482.1"/>
    <property type="molecule type" value="Genomic_DNA"/>
</dbReference>